<feature type="signal peptide" evidence="1">
    <location>
        <begin position="1"/>
        <end position="23"/>
    </location>
</feature>
<dbReference type="STRING" id="1434072.SAMN05216210_0083"/>
<evidence type="ECO:0000256" key="1">
    <source>
        <dbReference type="SAM" id="SignalP"/>
    </source>
</evidence>
<keyword evidence="3" id="KW-1185">Reference proteome</keyword>
<organism evidence="2 3">
    <name type="scientific">Halopseudomonas salegens</name>
    <dbReference type="NCBI Taxonomy" id="1434072"/>
    <lineage>
        <taxon>Bacteria</taxon>
        <taxon>Pseudomonadati</taxon>
        <taxon>Pseudomonadota</taxon>
        <taxon>Gammaproteobacteria</taxon>
        <taxon>Pseudomonadales</taxon>
        <taxon>Pseudomonadaceae</taxon>
        <taxon>Halopseudomonas</taxon>
    </lineage>
</organism>
<gene>
    <name evidence="2" type="ORF">SAMN05216210_0083</name>
</gene>
<dbReference type="InterPro" id="IPR022061">
    <property type="entry name" value="DUF3617"/>
</dbReference>
<dbReference type="AlphaFoldDB" id="A0A1H2DXY0"/>
<evidence type="ECO:0008006" key="4">
    <source>
        <dbReference type="Google" id="ProtNLM"/>
    </source>
</evidence>
<evidence type="ECO:0000313" key="2">
    <source>
        <dbReference type="EMBL" id="SDT87639.1"/>
    </source>
</evidence>
<feature type="chain" id="PRO_5009272493" description="DUF3617 family protein" evidence="1">
    <location>
        <begin position="24"/>
        <end position="196"/>
    </location>
</feature>
<dbReference type="Pfam" id="PF12276">
    <property type="entry name" value="DUF3617"/>
    <property type="match status" value="1"/>
</dbReference>
<keyword evidence="1" id="KW-0732">Signal</keyword>
<reference evidence="3" key="1">
    <citation type="submission" date="2016-10" db="EMBL/GenBank/DDBJ databases">
        <authorList>
            <person name="Varghese N."/>
            <person name="Submissions S."/>
        </authorList>
    </citation>
    <scope>NUCLEOTIDE SEQUENCE [LARGE SCALE GENOMIC DNA]</scope>
    <source>
        <strain evidence="3">CECT 8338</strain>
    </source>
</reference>
<sequence length="196" mass="21498">MWQSATKSLIACLAGGILLNAQAQDISPLPETGLWQVETTTLINGQDMMSAIREAQRQALSQLPEEQRAMMEAMMQQDEDQVNHECVTNDDLATFSDADALLQDLLRDMPGCSIELTERGGDRLAFAGTCDGEEGFTGDIEGEVVMTSAREMRHTFTGNGTLNTKSNELPPGMQDMTGQVETRHTEIARWVAADCR</sequence>
<proteinExistence type="predicted"/>
<name>A0A1H2DXY0_9GAMM</name>
<dbReference type="OrthoDB" id="6873425at2"/>
<dbReference type="RefSeq" id="WP_157719024.1">
    <property type="nucleotide sequence ID" value="NZ_LT629787.1"/>
</dbReference>
<evidence type="ECO:0000313" key="3">
    <source>
        <dbReference type="Proteomes" id="UP000243924"/>
    </source>
</evidence>
<dbReference type="Proteomes" id="UP000243924">
    <property type="component" value="Chromosome I"/>
</dbReference>
<accession>A0A1H2DXY0</accession>
<protein>
    <recommendedName>
        <fullName evidence="4">DUF3617 family protein</fullName>
    </recommendedName>
</protein>
<dbReference type="EMBL" id="LT629787">
    <property type="protein sequence ID" value="SDT87639.1"/>
    <property type="molecule type" value="Genomic_DNA"/>
</dbReference>